<evidence type="ECO:0000256" key="1">
    <source>
        <dbReference type="ARBA" id="ARBA00022737"/>
    </source>
</evidence>
<dbReference type="PANTHER" id="PTHR24126:SF14">
    <property type="entry name" value="ANK_REP_REGION DOMAIN-CONTAINING PROTEIN"/>
    <property type="match status" value="1"/>
</dbReference>
<dbReference type="Gene3D" id="1.25.40.20">
    <property type="entry name" value="Ankyrin repeat-containing domain"/>
    <property type="match status" value="3"/>
</dbReference>
<dbReference type="InterPro" id="IPR002110">
    <property type="entry name" value="Ankyrin_rpt"/>
</dbReference>
<keyword evidence="1" id="KW-0677">Repeat</keyword>
<sequence length="575" mass="64461">MYYSLTEIVDVDRVREHLRSHRSREIPRIIKAATNYGGVDILDELLSDGVSPNLRVVDADYLSGVPSDFKASTTCNPDNDHWYPLYRACNHRIYAKGTTKEGLSHMITALLRHGADLYAVFPQAYFPGLFPRSTFPEIDIPVAPPGVPDDVRRSFWEEHGFWPDKYNFEEEFGNDSDEDDNDDDWEYTLRSVLHAILEDGLLIKPILDCPGITLDLEHRDPQGRTLLLSACRSSLGADALLDNTDVDLRDRIAVSRISRDPFPDSSDYPTASTLPPTAIKALLDLGADPLATDDEGKHMLHHLLEAYNELSPPKTPRIRLSLRYLVSRFPALVNQPDSKGTYPLHTAMQCVRRHRQARGIEISEPESSVADLIAAGANPHVRDAHGNNVLHYIADFGNMERWSGLTEIYWRASERSAATGRPAAARSLLDILLDQGVDVNARNDAGQSPIRILLDSGGAWMAKRARRRGIPDSIYPSKDIEKLADEMEGKVFDKFGAEGVDWNERDEQDTTLLHAVAAHDNMRTVWRCKYLQDRGVDPLARDTHGKTALDSAWGNSDVVEALQEYQALKGQQRPL</sequence>
<dbReference type="EMBL" id="CVMT01000005">
    <property type="protein sequence ID" value="CRG88881.1"/>
    <property type="molecule type" value="Genomic_DNA"/>
</dbReference>
<dbReference type="AlphaFoldDB" id="A0A0U1M1L6"/>
<evidence type="ECO:0000256" key="2">
    <source>
        <dbReference type="ARBA" id="ARBA00023043"/>
    </source>
</evidence>
<dbReference type="OMA" id="WASEDKS"/>
<dbReference type="InterPro" id="IPR036770">
    <property type="entry name" value="Ankyrin_rpt-contain_sf"/>
</dbReference>
<dbReference type="OrthoDB" id="21416at2759"/>
<dbReference type="SUPFAM" id="SSF48403">
    <property type="entry name" value="Ankyrin repeat"/>
    <property type="match status" value="1"/>
</dbReference>
<protein>
    <submittedName>
        <fullName evidence="3">Uncharacterized protein</fullName>
    </submittedName>
</protein>
<keyword evidence="2" id="KW-0040">ANK repeat</keyword>
<dbReference type="STRING" id="28573.A0A0U1M1L6"/>
<accession>A0A0U1M1L6</accession>
<reference evidence="3 4" key="1">
    <citation type="submission" date="2015-04" db="EMBL/GenBank/DDBJ databases">
        <authorList>
            <person name="Syromyatnikov M.Y."/>
            <person name="Popov V.N."/>
        </authorList>
    </citation>
    <scope>NUCLEOTIDE SEQUENCE [LARGE SCALE GENOMIC DNA]</scope>
    <source>
        <strain evidence="3">WF-38-12</strain>
    </source>
</reference>
<evidence type="ECO:0000313" key="4">
    <source>
        <dbReference type="Proteomes" id="UP000054383"/>
    </source>
</evidence>
<organism evidence="3 4">
    <name type="scientific">Talaromyces islandicus</name>
    <name type="common">Penicillium islandicum</name>
    <dbReference type="NCBI Taxonomy" id="28573"/>
    <lineage>
        <taxon>Eukaryota</taxon>
        <taxon>Fungi</taxon>
        <taxon>Dikarya</taxon>
        <taxon>Ascomycota</taxon>
        <taxon>Pezizomycotina</taxon>
        <taxon>Eurotiomycetes</taxon>
        <taxon>Eurotiomycetidae</taxon>
        <taxon>Eurotiales</taxon>
        <taxon>Trichocomaceae</taxon>
        <taxon>Talaromyces</taxon>
        <taxon>Talaromyces sect. Islandici</taxon>
    </lineage>
</organism>
<dbReference type="SMART" id="SM00248">
    <property type="entry name" value="ANK"/>
    <property type="match status" value="5"/>
</dbReference>
<evidence type="ECO:0000313" key="3">
    <source>
        <dbReference type="EMBL" id="CRG88881.1"/>
    </source>
</evidence>
<name>A0A0U1M1L6_TALIS</name>
<dbReference type="PANTHER" id="PTHR24126">
    <property type="entry name" value="ANKYRIN REPEAT, PH AND SEC7 DOMAIN CONTAINING PROTEIN SECG-RELATED"/>
    <property type="match status" value="1"/>
</dbReference>
<proteinExistence type="predicted"/>
<dbReference type="Proteomes" id="UP000054383">
    <property type="component" value="Unassembled WGS sequence"/>
</dbReference>
<keyword evidence="4" id="KW-1185">Reference proteome</keyword>
<gene>
    <name evidence="3" type="ORF">PISL3812_05916</name>
</gene>